<feature type="domain" description="DUF4472" evidence="2">
    <location>
        <begin position="148"/>
        <end position="253"/>
    </location>
</feature>
<feature type="coiled-coil region" evidence="1">
    <location>
        <begin position="303"/>
        <end position="341"/>
    </location>
</feature>
<evidence type="ECO:0000313" key="4">
    <source>
        <dbReference type="Proteomes" id="UP000269721"/>
    </source>
</evidence>
<accession>A0A4V1IPY5</accession>
<dbReference type="InterPro" id="IPR029329">
    <property type="entry name" value="DUF4472"/>
</dbReference>
<name>A0A4V1IPY5_9FUNG</name>
<proteinExistence type="predicted"/>
<sequence>MVTRLLADEFSGNAATSFLVTINPSDGHALNVGVLEMAEMLGRIVTFPVRNDDNFQALCKRFRVKSQVAEHAIAADIESAKRELKEDGVRLIKASLPDPMARYVLAKRDNALLKEEAIKLRDRLGEITERFNGILDAKVKFEYSFARSEEEKQTVKKALQDAQIEHKKIVEESTAKRAELTNKAAALQRDIEQRQEKMAELDAHNIQLRKAVEELKTEKSEVSSEAGTLRTNYNNLSKEFQNVMTRNEEMGMEFINLINAKTALTKEKDDKIAEIGKLTKHNEFLQKRLEDQEYHGFEASSELHKLKKEADEARAGMANHKMEMEQKILLLERDRAAAEKSMVIRDPDGTGARAFQSRSHTSLIRILSPLAALASFPRQIEIAHQKEKALRDMIETHQKRIRTLETERAALKKELREVTRRLDLLSVEHEIAENTSKDKDLLEARMKERIQELIDQVGLDGSLFFEELARLPHRELSHEAGKM</sequence>
<feature type="coiled-coil region" evidence="1">
    <location>
        <begin position="110"/>
        <end position="225"/>
    </location>
</feature>
<dbReference type="PANTHER" id="PTHR22106:SF5">
    <property type="entry name" value="COILED-COIL DOMAIN-CONTAINING PROTEIN 78"/>
    <property type="match status" value="1"/>
</dbReference>
<gene>
    <name evidence="3" type="ORF">BDK51DRAFT_48800</name>
</gene>
<evidence type="ECO:0000313" key="3">
    <source>
        <dbReference type="EMBL" id="RKO84677.1"/>
    </source>
</evidence>
<reference evidence="4" key="1">
    <citation type="journal article" date="2018" name="Nat. Microbiol.">
        <title>Leveraging single-cell genomics to expand the fungal tree of life.</title>
        <authorList>
            <person name="Ahrendt S.R."/>
            <person name="Quandt C.A."/>
            <person name="Ciobanu D."/>
            <person name="Clum A."/>
            <person name="Salamov A."/>
            <person name="Andreopoulos B."/>
            <person name="Cheng J.F."/>
            <person name="Woyke T."/>
            <person name="Pelin A."/>
            <person name="Henrissat B."/>
            <person name="Reynolds N.K."/>
            <person name="Benny G.L."/>
            <person name="Smith M.E."/>
            <person name="James T.Y."/>
            <person name="Grigoriev I.V."/>
        </authorList>
    </citation>
    <scope>NUCLEOTIDE SEQUENCE [LARGE SCALE GENOMIC DNA]</scope>
</reference>
<dbReference type="Proteomes" id="UP000269721">
    <property type="component" value="Unassembled WGS sequence"/>
</dbReference>
<dbReference type="GO" id="GO:0005737">
    <property type="term" value="C:cytoplasm"/>
    <property type="evidence" value="ECO:0007669"/>
    <property type="project" value="TreeGrafter"/>
</dbReference>
<dbReference type="OrthoDB" id="2113965at2759"/>
<keyword evidence="1" id="KW-0175">Coiled coil</keyword>
<dbReference type="Pfam" id="PF14739">
    <property type="entry name" value="DUF4472"/>
    <property type="match status" value="1"/>
</dbReference>
<feature type="coiled-coil region" evidence="1">
    <location>
        <begin position="387"/>
        <end position="435"/>
    </location>
</feature>
<dbReference type="PANTHER" id="PTHR22106">
    <property type="entry name" value="COILED-COIL DOMAIN-CONTAINING PROTEIN 78"/>
    <property type="match status" value="1"/>
</dbReference>
<keyword evidence="4" id="KW-1185">Reference proteome</keyword>
<organism evidence="3 4">
    <name type="scientific">Blyttiomyces helicus</name>
    <dbReference type="NCBI Taxonomy" id="388810"/>
    <lineage>
        <taxon>Eukaryota</taxon>
        <taxon>Fungi</taxon>
        <taxon>Fungi incertae sedis</taxon>
        <taxon>Chytridiomycota</taxon>
        <taxon>Chytridiomycota incertae sedis</taxon>
        <taxon>Chytridiomycetes</taxon>
        <taxon>Chytridiomycetes incertae sedis</taxon>
        <taxon>Blyttiomyces</taxon>
    </lineage>
</organism>
<protein>
    <recommendedName>
        <fullName evidence="2">DUF4472 domain-containing protein</fullName>
    </recommendedName>
</protein>
<dbReference type="InterPro" id="IPR039873">
    <property type="entry name" value="CCDC78"/>
</dbReference>
<evidence type="ECO:0000259" key="2">
    <source>
        <dbReference type="Pfam" id="PF14739"/>
    </source>
</evidence>
<evidence type="ECO:0000256" key="1">
    <source>
        <dbReference type="SAM" id="Coils"/>
    </source>
</evidence>
<dbReference type="EMBL" id="KZ999855">
    <property type="protein sequence ID" value="RKO84677.1"/>
    <property type="molecule type" value="Genomic_DNA"/>
</dbReference>
<dbReference type="AlphaFoldDB" id="A0A4V1IPY5"/>